<evidence type="ECO:0000313" key="2">
    <source>
        <dbReference type="EMBL" id="GFQ83477.1"/>
    </source>
</evidence>
<reference evidence="2" key="1">
    <citation type="submission" date="2020-07" db="EMBL/GenBank/DDBJ databases">
        <title>Multicomponent nature underlies the extraordinary mechanical properties of spider dragline silk.</title>
        <authorList>
            <person name="Kono N."/>
            <person name="Nakamura H."/>
            <person name="Mori M."/>
            <person name="Yoshida Y."/>
            <person name="Ohtoshi R."/>
            <person name="Malay A.D."/>
            <person name="Moran D.A.P."/>
            <person name="Tomita M."/>
            <person name="Numata K."/>
            <person name="Arakawa K."/>
        </authorList>
    </citation>
    <scope>NUCLEOTIDE SEQUENCE</scope>
</reference>
<feature type="compositionally biased region" description="Polar residues" evidence="1">
    <location>
        <begin position="145"/>
        <end position="159"/>
    </location>
</feature>
<proteinExistence type="predicted"/>
<protein>
    <submittedName>
        <fullName evidence="2">Uncharacterized protein</fullName>
    </submittedName>
</protein>
<organism evidence="2 3">
    <name type="scientific">Trichonephila clavata</name>
    <name type="common">Joro spider</name>
    <name type="synonym">Nephila clavata</name>
    <dbReference type="NCBI Taxonomy" id="2740835"/>
    <lineage>
        <taxon>Eukaryota</taxon>
        <taxon>Metazoa</taxon>
        <taxon>Ecdysozoa</taxon>
        <taxon>Arthropoda</taxon>
        <taxon>Chelicerata</taxon>
        <taxon>Arachnida</taxon>
        <taxon>Araneae</taxon>
        <taxon>Araneomorphae</taxon>
        <taxon>Entelegynae</taxon>
        <taxon>Araneoidea</taxon>
        <taxon>Nephilidae</taxon>
        <taxon>Trichonephila</taxon>
    </lineage>
</organism>
<dbReference type="OrthoDB" id="8123891at2759"/>
<evidence type="ECO:0000313" key="3">
    <source>
        <dbReference type="Proteomes" id="UP000887116"/>
    </source>
</evidence>
<evidence type="ECO:0000256" key="1">
    <source>
        <dbReference type="SAM" id="MobiDB-lite"/>
    </source>
</evidence>
<accession>A0A8X6HXR9</accession>
<feature type="region of interest" description="Disordered" evidence="1">
    <location>
        <begin position="145"/>
        <end position="179"/>
    </location>
</feature>
<dbReference type="EMBL" id="BMAO01012721">
    <property type="protein sequence ID" value="GFQ83477.1"/>
    <property type="molecule type" value="Genomic_DNA"/>
</dbReference>
<dbReference type="AlphaFoldDB" id="A0A8X6HXR9"/>
<keyword evidence="3" id="KW-1185">Reference proteome</keyword>
<sequence>MKQEFDSILPLSERPLKVVIKVLLASTDINDIKTDLTNQDNSIQLGLEELRAINSISWICVQCSRKAVTLLAAEFKEQIKALGAKSEIKPSVESTPVESKNEAIAPEEISDIEIDDCEDIVEDPPSVIADHTPMAPVAEPATNIINDSQPVTSSSNVDQAQIKPKRIPPIVIDEQYNTP</sequence>
<dbReference type="Proteomes" id="UP000887116">
    <property type="component" value="Unassembled WGS sequence"/>
</dbReference>
<comment type="caution">
    <text evidence="2">The sequence shown here is derived from an EMBL/GenBank/DDBJ whole genome shotgun (WGS) entry which is preliminary data.</text>
</comment>
<name>A0A8X6HXR9_TRICU</name>
<gene>
    <name evidence="2" type="ORF">TNCT_693601</name>
</gene>